<evidence type="ECO:0000313" key="2">
    <source>
        <dbReference type="EMBL" id="GEK90306.1"/>
    </source>
</evidence>
<name>A0A1H7XJ21_9LACT</name>
<keyword evidence="5" id="KW-1185">Reference proteome</keyword>
<evidence type="ECO:0000313" key="3">
    <source>
        <dbReference type="EMBL" id="SEM33751.1"/>
    </source>
</evidence>
<dbReference type="AlphaFoldDB" id="A0A1H7XJ21"/>
<feature type="transmembrane region" description="Helical" evidence="1">
    <location>
        <begin position="31"/>
        <end position="50"/>
    </location>
</feature>
<organism evidence="3 4">
    <name type="scientific">Alkalibacterium putridalgicola</name>
    <dbReference type="NCBI Taxonomy" id="426703"/>
    <lineage>
        <taxon>Bacteria</taxon>
        <taxon>Bacillati</taxon>
        <taxon>Bacillota</taxon>
        <taxon>Bacilli</taxon>
        <taxon>Lactobacillales</taxon>
        <taxon>Carnobacteriaceae</taxon>
        <taxon>Alkalibacterium</taxon>
    </lineage>
</organism>
<dbReference type="Proteomes" id="UP000198548">
    <property type="component" value="Unassembled WGS sequence"/>
</dbReference>
<dbReference type="RefSeq" id="WP_091490131.1">
    <property type="nucleotide sequence ID" value="NZ_BJUX01000046.1"/>
</dbReference>
<gene>
    <name evidence="2" type="ORF">APU01nite_23450</name>
    <name evidence="3" type="ORF">SAMN04488100_1539</name>
</gene>
<dbReference type="Proteomes" id="UP000321425">
    <property type="component" value="Unassembled WGS sequence"/>
</dbReference>
<evidence type="ECO:0000256" key="1">
    <source>
        <dbReference type="SAM" id="Phobius"/>
    </source>
</evidence>
<keyword evidence="1" id="KW-1133">Transmembrane helix</keyword>
<keyword evidence="1" id="KW-0812">Transmembrane</keyword>
<accession>A0A1H7XJ21</accession>
<proteinExistence type="predicted"/>
<evidence type="ECO:0000313" key="5">
    <source>
        <dbReference type="Proteomes" id="UP000321425"/>
    </source>
</evidence>
<dbReference type="OrthoDB" id="2168224at2"/>
<dbReference type="EMBL" id="BJUX01000046">
    <property type="protein sequence ID" value="GEK90306.1"/>
    <property type="molecule type" value="Genomic_DNA"/>
</dbReference>
<feature type="transmembrane region" description="Helical" evidence="1">
    <location>
        <begin position="62"/>
        <end position="87"/>
    </location>
</feature>
<keyword evidence="1" id="KW-0472">Membrane</keyword>
<dbReference type="EMBL" id="FOBL01000053">
    <property type="protein sequence ID" value="SEM33751.1"/>
    <property type="molecule type" value="Genomic_DNA"/>
</dbReference>
<sequence length="93" mass="10676">MSPKTMRRTLQFIGFITGLIFGYFRPSHIQDLLPVLAIGVGISYFIYSSMQLDDDNSDREVAWFPFVQMMMYFLIGGVLSSSILLALEMRQLQ</sequence>
<reference evidence="2 5" key="2">
    <citation type="submission" date="2019-07" db="EMBL/GenBank/DDBJ databases">
        <title>Whole genome shotgun sequence of Alkalibacterium putridalgicola NBRC 103243.</title>
        <authorList>
            <person name="Hosoyama A."/>
            <person name="Uohara A."/>
            <person name="Ohji S."/>
            <person name="Ichikawa N."/>
        </authorList>
    </citation>
    <scope>NUCLEOTIDE SEQUENCE [LARGE SCALE GENOMIC DNA]</scope>
    <source>
        <strain evidence="2 5">NBRC 103243</strain>
    </source>
</reference>
<evidence type="ECO:0000313" key="4">
    <source>
        <dbReference type="Proteomes" id="UP000198548"/>
    </source>
</evidence>
<protein>
    <submittedName>
        <fullName evidence="3">Uncharacterized protein</fullName>
    </submittedName>
</protein>
<reference evidence="3 4" key="1">
    <citation type="submission" date="2016-10" db="EMBL/GenBank/DDBJ databases">
        <authorList>
            <person name="de Groot N.N."/>
        </authorList>
    </citation>
    <scope>NUCLEOTIDE SEQUENCE [LARGE SCALE GENOMIC DNA]</scope>
    <source>
        <strain evidence="3 4">DSM 19182</strain>
    </source>
</reference>